<dbReference type="Proteomes" id="UP000322035">
    <property type="component" value="Chromosome"/>
</dbReference>
<evidence type="ECO:0000313" key="2">
    <source>
        <dbReference type="Proteomes" id="UP000322035"/>
    </source>
</evidence>
<organism evidence="1 2">
    <name type="scientific">Campylobacter fetus subsp. venerealis NCTC 10354</name>
    <dbReference type="NCBI Taxonomy" id="983328"/>
    <lineage>
        <taxon>Bacteria</taxon>
        <taxon>Pseudomonadati</taxon>
        <taxon>Campylobacterota</taxon>
        <taxon>Epsilonproteobacteria</taxon>
        <taxon>Campylobacterales</taxon>
        <taxon>Campylobacteraceae</taxon>
        <taxon>Campylobacter</taxon>
        <taxon>Campylobacter fetus subsp. venerealis bv. venerealis</taxon>
    </lineage>
</organism>
<gene>
    <name evidence="1" type="ORF">CFVT_0980</name>
</gene>
<evidence type="ECO:0000313" key="1">
    <source>
        <dbReference type="EMBL" id="QEL44929.1"/>
    </source>
</evidence>
<protein>
    <submittedName>
        <fullName evidence="1">Uncharacterized protein</fullName>
    </submittedName>
</protein>
<name>A0AAE6IYX1_CAMFE</name>
<dbReference type="EMBL" id="CP043435">
    <property type="protein sequence ID" value="QEL44929.1"/>
    <property type="molecule type" value="Genomic_DNA"/>
</dbReference>
<dbReference type="AlphaFoldDB" id="A0AAE6IYX1"/>
<proteinExistence type="predicted"/>
<accession>A0AAE6IYX1</accession>
<dbReference type="RefSeq" id="WP_149120585.1">
    <property type="nucleotide sequence ID" value="NZ_CP043435.1"/>
</dbReference>
<reference evidence="1 2" key="1">
    <citation type="submission" date="2019-08" db="EMBL/GenBank/DDBJ databases">
        <title>Complete genomes of the Campylobacter fetus subsp. venerealis, Campylobacter lari subsp. concheus, Campylobacter sputorum bv. sputorum and Campylobacter volucris type strains.</title>
        <authorList>
            <person name="Miller W.G."/>
            <person name="Yee E."/>
        </authorList>
    </citation>
    <scope>NUCLEOTIDE SEQUENCE [LARGE SCALE GENOMIC DNA]</scope>
    <source>
        <strain evidence="1 2">NCTC 10354</strain>
    </source>
</reference>
<sequence length="307" mass="36596">MNSKLMSRVGNDFFSVFSEQSQENEIIENNELFFSSTTVSNEHSYISNPQRGNLEQDEWFYMDFSSIIFGKDLLNMFDIFDNTGRYSNLNSNNIKDVNLLFYAKEIDDDKYINLQVIREKNYIKPGRIIQYINDNIKYKKNDKSLIFRNEIDIFIQKNLNRIYFKKFNDLKYFDKRFIDIYREATKEEVESFKELVKKIDSFSISIIDDIVGQRNRKKIKYIIDNNILDKFIGKGNLIQNYIKKYNIQSKLDFQDDKFIINTNLHLTCFMDIIFEAHYTGEITSTRLLASSNEEVALENEYNIKEPK</sequence>